<reference evidence="1" key="2">
    <citation type="submission" date="2019-06" db="EMBL/GenBank/DDBJ databases">
        <title>Genomics analysis of Aphanomyces spp. identifies a new class of oomycete effector associated with host adaptation.</title>
        <authorList>
            <person name="Gaulin E."/>
        </authorList>
    </citation>
    <scope>NUCLEOTIDE SEQUENCE</scope>
    <source>
        <strain evidence="1">CBS 578.67</strain>
    </source>
</reference>
<evidence type="ECO:0000313" key="3">
    <source>
        <dbReference type="Proteomes" id="UP000332933"/>
    </source>
</evidence>
<dbReference type="AlphaFoldDB" id="A0A485L1G2"/>
<organism evidence="2 3">
    <name type="scientific">Aphanomyces stellatus</name>
    <dbReference type="NCBI Taxonomy" id="120398"/>
    <lineage>
        <taxon>Eukaryota</taxon>
        <taxon>Sar</taxon>
        <taxon>Stramenopiles</taxon>
        <taxon>Oomycota</taxon>
        <taxon>Saprolegniomycetes</taxon>
        <taxon>Saprolegniales</taxon>
        <taxon>Verrucalvaceae</taxon>
        <taxon>Aphanomyces</taxon>
    </lineage>
</organism>
<name>A0A485L1G2_9STRA</name>
<dbReference type="EMBL" id="VJMH01005572">
    <property type="protein sequence ID" value="KAF0694391.1"/>
    <property type="molecule type" value="Genomic_DNA"/>
</dbReference>
<evidence type="ECO:0000313" key="2">
    <source>
        <dbReference type="EMBL" id="VFT91549.1"/>
    </source>
</evidence>
<keyword evidence="3" id="KW-1185">Reference proteome</keyword>
<accession>A0A485L1G2</accession>
<proteinExistence type="predicted"/>
<protein>
    <submittedName>
        <fullName evidence="2">Aste57867_14731 protein</fullName>
    </submittedName>
</protein>
<dbReference type="Proteomes" id="UP000332933">
    <property type="component" value="Unassembled WGS sequence"/>
</dbReference>
<dbReference type="EMBL" id="CAADRA010005593">
    <property type="protein sequence ID" value="VFT91549.1"/>
    <property type="molecule type" value="Genomic_DNA"/>
</dbReference>
<reference evidence="2 3" key="1">
    <citation type="submission" date="2019-03" db="EMBL/GenBank/DDBJ databases">
        <authorList>
            <person name="Gaulin E."/>
            <person name="Dumas B."/>
        </authorList>
    </citation>
    <scope>NUCLEOTIDE SEQUENCE [LARGE SCALE GENOMIC DNA]</scope>
    <source>
        <strain evidence="2">CBS 568.67</strain>
    </source>
</reference>
<evidence type="ECO:0000313" key="1">
    <source>
        <dbReference type="EMBL" id="KAF0694391.1"/>
    </source>
</evidence>
<gene>
    <name evidence="2" type="primary">Aste57867_14731</name>
    <name evidence="1" type="ORF">As57867_014676</name>
    <name evidence="2" type="ORF">ASTE57867_14731</name>
</gene>
<sequence length="194" mass="21738">METSTPRKSNGDDATFQALPVAVPQRIDDATFQALPVAAPQRTDDDVICYPVPTEFSVDVLVGKAPRWLFGTWSYEAKKCTVRGQLLLIVGSFNEFAHTTTTIRLRDGPNQNTSEVVDGHGTVLVVLKFSFVSTRLMLEHALQLSKATEFWPLPTERDFDAIMLAHHVNPDEEREKIAASRKVVRRWHGGDLCF</sequence>